<sequence length="87" mass="9624">MAKLSHRAARIKAAAETAYGKRGLTHLAAAADVSQQMLSFVVRDKRTISDDVYRKVALGLKKEADRMRAVGGKLDKLALQMLRELKD</sequence>
<dbReference type="EMBL" id="JAFICZ010000001">
    <property type="protein sequence ID" value="MBP1294313.1"/>
    <property type="molecule type" value="Genomic_DNA"/>
</dbReference>
<protein>
    <submittedName>
        <fullName evidence="1">Uncharacterized protein</fullName>
    </submittedName>
</protein>
<reference evidence="1" key="1">
    <citation type="submission" date="2021-02" db="EMBL/GenBank/DDBJ databases">
        <title>Genomic Encyclopedia of Type Strains, Phase IV (KMG-V): Genome sequencing to study the core and pangenomes of soil and plant-associated prokaryotes.</title>
        <authorList>
            <person name="Whitman W."/>
        </authorList>
    </citation>
    <scope>NUCLEOTIDE SEQUENCE</scope>
    <source>
        <strain evidence="1">USDA 406</strain>
    </source>
</reference>
<comment type="caution">
    <text evidence="1">The sequence shown here is derived from an EMBL/GenBank/DDBJ whole genome shotgun (WGS) entry which is preliminary data.</text>
</comment>
<evidence type="ECO:0000313" key="2">
    <source>
        <dbReference type="Proteomes" id="UP000673383"/>
    </source>
</evidence>
<gene>
    <name evidence="1" type="ORF">JOH49_004066</name>
</gene>
<name>A0A8I1Y6I2_BRAEL</name>
<dbReference type="AlphaFoldDB" id="A0A8I1Y6I2"/>
<evidence type="ECO:0000313" key="1">
    <source>
        <dbReference type="EMBL" id="MBP1294313.1"/>
    </source>
</evidence>
<organism evidence="1 2">
    <name type="scientific">Bradyrhizobium elkanii</name>
    <dbReference type="NCBI Taxonomy" id="29448"/>
    <lineage>
        <taxon>Bacteria</taxon>
        <taxon>Pseudomonadati</taxon>
        <taxon>Pseudomonadota</taxon>
        <taxon>Alphaproteobacteria</taxon>
        <taxon>Hyphomicrobiales</taxon>
        <taxon>Nitrobacteraceae</taxon>
        <taxon>Bradyrhizobium</taxon>
    </lineage>
</organism>
<dbReference type="InterPro" id="IPR010982">
    <property type="entry name" value="Lambda_DNA-bd_dom_sf"/>
</dbReference>
<dbReference type="GO" id="GO:0003677">
    <property type="term" value="F:DNA binding"/>
    <property type="evidence" value="ECO:0007669"/>
    <property type="project" value="InterPro"/>
</dbReference>
<proteinExistence type="predicted"/>
<dbReference type="SUPFAM" id="SSF47413">
    <property type="entry name" value="lambda repressor-like DNA-binding domains"/>
    <property type="match status" value="1"/>
</dbReference>
<dbReference type="Proteomes" id="UP000673383">
    <property type="component" value="Unassembled WGS sequence"/>
</dbReference>
<dbReference type="RefSeq" id="WP_209944350.1">
    <property type="nucleotide sequence ID" value="NZ_JAFICZ010000001.1"/>
</dbReference>
<accession>A0A8I1Y6I2</accession>